<dbReference type="PROSITE" id="PS50112">
    <property type="entry name" value="PAS"/>
    <property type="match status" value="1"/>
</dbReference>
<organism evidence="12 13">
    <name type="scientific">Tissierella carlieri</name>
    <dbReference type="NCBI Taxonomy" id="689904"/>
    <lineage>
        <taxon>Bacteria</taxon>
        <taxon>Bacillati</taxon>
        <taxon>Bacillota</taxon>
        <taxon>Tissierellia</taxon>
        <taxon>Tissierellales</taxon>
        <taxon>Tissierellaceae</taxon>
        <taxon>Tissierella</taxon>
    </lineage>
</organism>
<keyword evidence="7" id="KW-0067">ATP-binding</keyword>
<comment type="caution">
    <text evidence="12">The sequence shown here is derived from an EMBL/GenBank/DDBJ whole genome shotgun (WGS) entry which is preliminary data.</text>
</comment>
<dbReference type="CDD" id="cd00082">
    <property type="entry name" value="HisKA"/>
    <property type="match status" value="1"/>
</dbReference>
<evidence type="ECO:0000256" key="2">
    <source>
        <dbReference type="ARBA" id="ARBA00012438"/>
    </source>
</evidence>
<keyword evidence="9" id="KW-1133">Transmembrane helix</keyword>
<feature type="transmembrane region" description="Helical" evidence="9">
    <location>
        <begin position="261"/>
        <end position="280"/>
    </location>
</feature>
<dbReference type="PANTHER" id="PTHR43065">
    <property type="entry name" value="SENSOR HISTIDINE KINASE"/>
    <property type="match status" value="1"/>
</dbReference>
<dbReference type="InterPro" id="IPR001638">
    <property type="entry name" value="Solute-binding_3/MltF_N"/>
</dbReference>
<dbReference type="InterPro" id="IPR003594">
    <property type="entry name" value="HATPase_dom"/>
</dbReference>
<keyword evidence="6" id="KW-0418">Kinase</keyword>
<dbReference type="InterPro" id="IPR036890">
    <property type="entry name" value="HATPase_C_sf"/>
</dbReference>
<accession>A0ABT1SI41</accession>
<dbReference type="EC" id="2.7.13.3" evidence="2"/>
<dbReference type="InterPro" id="IPR035965">
    <property type="entry name" value="PAS-like_dom_sf"/>
</dbReference>
<evidence type="ECO:0000259" key="11">
    <source>
        <dbReference type="PROSITE" id="PS50112"/>
    </source>
</evidence>
<dbReference type="SMART" id="SM00387">
    <property type="entry name" value="HATPase_c"/>
    <property type="match status" value="1"/>
</dbReference>
<dbReference type="EMBL" id="JANGAC010000025">
    <property type="protein sequence ID" value="MCQ4925622.1"/>
    <property type="molecule type" value="Genomic_DNA"/>
</dbReference>
<dbReference type="SUPFAM" id="SSF55874">
    <property type="entry name" value="ATPase domain of HSP90 chaperone/DNA topoisomerase II/histidine kinase"/>
    <property type="match status" value="1"/>
</dbReference>
<evidence type="ECO:0000256" key="3">
    <source>
        <dbReference type="ARBA" id="ARBA00022553"/>
    </source>
</evidence>
<dbReference type="Proteomes" id="UP001524478">
    <property type="component" value="Unassembled WGS sequence"/>
</dbReference>
<dbReference type="NCBIfam" id="TIGR00229">
    <property type="entry name" value="sensory_box"/>
    <property type="match status" value="1"/>
</dbReference>
<feature type="domain" description="Histidine kinase" evidence="10">
    <location>
        <begin position="450"/>
        <end position="655"/>
    </location>
</feature>
<keyword evidence="8" id="KW-0902">Two-component regulatory system</keyword>
<dbReference type="SUPFAM" id="SSF47384">
    <property type="entry name" value="Homodimeric domain of signal transducing histidine kinase"/>
    <property type="match status" value="1"/>
</dbReference>
<dbReference type="Gene3D" id="3.30.450.20">
    <property type="entry name" value="PAS domain"/>
    <property type="match status" value="1"/>
</dbReference>
<dbReference type="Gene3D" id="1.10.287.130">
    <property type="match status" value="1"/>
</dbReference>
<keyword evidence="9" id="KW-0812">Transmembrane</keyword>
<evidence type="ECO:0000256" key="6">
    <source>
        <dbReference type="ARBA" id="ARBA00022777"/>
    </source>
</evidence>
<dbReference type="SMART" id="SM00091">
    <property type="entry name" value="PAS"/>
    <property type="match status" value="1"/>
</dbReference>
<reference evidence="12 13" key="1">
    <citation type="submission" date="2022-06" db="EMBL/GenBank/DDBJ databases">
        <title>Isolation of gut microbiota from human fecal samples.</title>
        <authorList>
            <person name="Pamer E.G."/>
            <person name="Barat B."/>
            <person name="Waligurski E."/>
            <person name="Medina S."/>
            <person name="Paddock L."/>
            <person name="Mostad J."/>
        </authorList>
    </citation>
    <scope>NUCLEOTIDE SEQUENCE [LARGE SCALE GENOMIC DNA]</scope>
    <source>
        <strain evidence="12 13">DFI.7.95</strain>
    </source>
</reference>
<evidence type="ECO:0000259" key="10">
    <source>
        <dbReference type="PROSITE" id="PS50109"/>
    </source>
</evidence>
<dbReference type="Gene3D" id="3.30.565.10">
    <property type="entry name" value="Histidine kinase-like ATPase, C-terminal domain"/>
    <property type="match status" value="1"/>
</dbReference>
<dbReference type="InterPro" id="IPR005467">
    <property type="entry name" value="His_kinase_dom"/>
</dbReference>
<dbReference type="SUPFAM" id="SSF55785">
    <property type="entry name" value="PYP-like sensor domain (PAS domain)"/>
    <property type="match status" value="1"/>
</dbReference>
<dbReference type="SUPFAM" id="SSF53850">
    <property type="entry name" value="Periplasmic binding protein-like II"/>
    <property type="match status" value="1"/>
</dbReference>
<evidence type="ECO:0000313" key="13">
    <source>
        <dbReference type="Proteomes" id="UP001524478"/>
    </source>
</evidence>
<feature type="domain" description="PAS" evidence="11">
    <location>
        <begin position="314"/>
        <end position="358"/>
    </location>
</feature>
<dbReference type="Gene3D" id="3.40.190.10">
    <property type="entry name" value="Periplasmic binding protein-like II"/>
    <property type="match status" value="2"/>
</dbReference>
<evidence type="ECO:0000256" key="1">
    <source>
        <dbReference type="ARBA" id="ARBA00000085"/>
    </source>
</evidence>
<dbReference type="InterPro" id="IPR004358">
    <property type="entry name" value="Sig_transdc_His_kin-like_C"/>
</dbReference>
<keyword evidence="4" id="KW-0808">Transferase</keyword>
<dbReference type="CDD" id="cd13704">
    <property type="entry name" value="PBP2_HisK"/>
    <property type="match status" value="1"/>
</dbReference>
<dbReference type="Pfam" id="PF02518">
    <property type="entry name" value="HATPase_c"/>
    <property type="match status" value="1"/>
</dbReference>
<comment type="catalytic activity">
    <reaction evidence="1">
        <text>ATP + protein L-histidine = ADP + protein N-phospho-L-histidine.</text>
        <dbReference type="EC" id="2.7.13.3"/>
    </reaction>
</comment>
<dbReference type="Pfam" id="PF13426">
    <property type="entry name" value="PAS_9"/>
    <property type="match status" value="1"/>
</dbReference>
<proteinExistence type="predicted"/>
<dbReference type="InterPro" id="IPR036097">
    <property type="entry name" value="HisK_dim/P_sf"/>
</dbReference>
<protein>
    <recommendedName>
        <fullName evidence="2">histidine kinase</fullName>
        <ecNumber evidence="2">2.7.13.3</ecNumber>
    </recommendedName>
</protein>
<name>A0ABT1SI41_9FIRM</name>
<keyword evidence="5" id="KW-0547">Nucleotide-binding</keyword>
<dbReference type="PRINTS" id="PR00344">
    <property type="entry name" value="BCTRLSENSOR"/>
</dbReference>
<dbReference type="PROSITE" id="PS50109">
    <property type="entry name" value="HIS_KIN"/>
    <property type="match status" value="1"/>
</dbReference>
<dbReference type="Pfam" id="PF00512">
    <property type="entry name" value="HisKA"/>
    <property type="match status" value="1"/>
</dbReference>
<dbReference type="InterPro" id="IPR000014">
    <property type="entry name" value="PAS"/>
</dbReference>
<keyword evidence="9" id="KW-0472">Membrane</keyword>
<evidence type="ECO:0000256" key="8">
    <source>
        <dbReference type="ARBA" id="ARBA00023012"/>
    </source>
</evidence>
<dbReference type="PANTHER" id="PTHR43065:SF10">
    <property type="entry name" value="PEROXIDE STRESS-ACTIVATED HISTIDINE KINASE MAK3"/>
    <property type="match status" value="1"/>
</dbReference>
<gene>
    <name evidence="12" type="ORF">NE686_21175</name>
</gene>
<evidence type="ECO:0000256" key="4">
    <source>
        <dbReference type="ARBA" id="ARBA00022679"/>
    </source>
</evidence>
<evidence type="ECO:0000256" key="9">
    <source>
        <dbReference type="SAM" id="Phobius"/>
    </source>
</evidence>
<dbReference type="SMART" id="SM00062">
    <property type="entry name" value="PBPb"/>
    <property type="match status" value="1"/>
</dbReference>
<keyword evidence="3" id="KW-0597">Phosphoprotein</keyword>
<dbReference type="InterPro" id="IPR003661">
    <property type="entry name" value="HisK_dim/P_dom"/>
</dbReference>
<sequence>MRDRLIRIASLLIILLFITSNSYCIDTEKIITIGGEKNYPPFEYLDSDGEYRGFNVDLMKALALEMGVEIKLVPMDWVDAHVSLQNGSIDAIQGMNYNDTRLAMYDFSNEYLKNSLVCFVRKDESQILGVDSLKERRVAVQRSDFAAYALADRGEIEVVFFSDLDIAFEKLIKNEVDAVVGNKLTGLYILQKNRSIDSIKIVGNDISFTSYGMAFKKGNKEVMNDFNQGLENLKKKGTYYNIYEKWFGKEIKPAWKDLLNILYALSLIIFIAILINLFFIRINSILKKEVEMRTVDLKIVNDELKQNQQIIKESDKYKEQILNGIGNGLITFDKNGVITTLNKSCENLLNINSEEFIGMRYDEVGLENYINVDHLRECLKFEKQFSFQEKRYYKDNKENILSYILKPLFDLNNENIGAVITFNDITEISMLRKRLAENDKMNSLGTLISRMSHEIRNPLTSIKAYIDLLPIKYDNVEFRKKITTEIPTEIERLNGLLTDLIDYSKPKKLKKENFDIVQLVNQIINIFASEIESKGIDINYLDKSQKFLYADMQQIKQIIINILRNSIDAIKGDGVIRIDMEDTQEEIILSILDNGRGIADDDFNNIFDPFFTTKDNGTGLGLAICYQYAKENNANINIDSKYGEWTKVELIFMKS</sequence>
<evidence type="ECO:0000313" key="12">
    <source>
        <dbReference type="EMBL" id="MCQ4925622.1"/>
    </source>
</evidence>
<dbReference type="RefSeq" id="WP_256313037.1">
    <property type="nucleotide sequence ID" value="NZ_JANGAC010000025.1"/>
</dbReference>
<keyword evidence="13" id="KW-1185">Reference proteome</keyword>
<dbReference type="SMART" id="SM00388">
    <property type="entry name" value="HisKA"/>
    <property type="match status" value="1"/>
</dbReference>
<evidence type="ECO:0000256" key="5">
    <source>
        <dbReference type="ARBA" id="ARBA00022741"/>
    </source>
</evidence>
<dbReference type="Pfam" id="PF00497">
    <property type="entry name" value="SBP_bac_3"/>
    <property type="match status" value="1"/>
</dbReference>
<evidence type="ECO:0000256" key="7">
    <source>
        <dbReference type="ARBA" id="ARBA00022840"/>
    </source>
</evidence>